<dbReference type="InterPro" id="IPR001810">
    <property type="entry name" value="F-box_dom"/>
</dbReference>
<dbReference type="AlphaFoldDB" id="A0A0N8PZJ1"/>
<evidence type="ECO:0000313" key="3">
    <source>
        <dbReference type="EMBL" id="KPV72469.1"/>
    </source>
</evidence>
<evidence type="ECO:0000256" key="1">
    <source>
        <dbReference type="SAM" id="MobiDB-lite"/>
    </source>
</evidence>
<dbReference type="GeneID" id="28975336"/>
<dbReference type="SUPFAM" id="SSF81383">
    <property type="entry name" value="F-box domain"/>
    <property type="match status" value="1"/>
</dbReference>
<name>A0A0N8PZJ1_RHOGW</name>
<sequence>MPNSPSSTDSASPPPAAALAGAAAPPTTATWPDEIWVLVLDQLDYKGLHKAAQLCKKLKRFIEDESFDARLFRTRVKPPKKLIPNSTLEIHPLLAATYCVFTGKDALTWASMGGDDGEEHTAFEYPAVDEYATWPPATIMHVDVGVGKSFPVTDRNGIKVRRVLQRLGHFWGSKATSTWAWNMAAEYHCPPDEVTWQMALGDRNGWTGWEEAVVENEATAVRLTACGYDS</sequence>
<protein>
    <recommendedName>
        <fullName evidence="2">F-box domain-containing protein</fullName>
    </recommendedName>
</protein>
<gene>
    <name evidence="3" type="ORF">RHOBADRAFT_46922</name>
</gene>
<feature type="domain" description="F-box" evidence="2">
    <location>
        <begin position="25"/>
        <end position="75"/>
    </location>
</feature>
<dbReference type="EMBL" id="KQ474087">
    <property type="protein sequence ID" value="KPV72469.1"/>
    <property type="molecule type" value="Genomic_DNA"/>
</dbReference>
<dbReference type="Pfam" id="PF00646">
    <property type="entry name" value="F-box"/>
    <property type="match status" value="1"/>
</dbReference>
<dbReference type="InterPro" id="IPR036047">
    <property type="entry name" value="F-box-like_dom_sf"/>
</dbReference>
<keyword evidence="4" id="KW-1185">Reference proteome</keyword>
<dbReference type="OMA" id="WPPATIM"/>
<dbReference type="RefSeq" id="XP_018268518.1">
    <property type="nucleotide sequence ID" value="XM_018414888.1"/>
</dbReference>
<accession>A0A0N8PZJ1</accession>
<evidence type="ECO:0000259" key="2">
    <source>
        <dbReference type="PROSITE" id="PS50181"/>
    </source>
</evidence>
<evidence type="ECO:0000313" key="4">
    <source>
        <dbReference type="Proteomes" id="UP000053890"/>
    </source>
</evidence>
<reference evidence="3 4" key="1">
    <citation type="journal article" date="2015" name="Front. Microbiol.">
        <title>Genome sequence of the plant growth promoting endophytic yeast Rhodotorula graminis WP1.</title>
        <authorList>
            <person name="Firrincieli A."/>
            <person name="Otillar R."/>
            <person name="Salamov A."/>
            <person name="Schmutz J."/>
            <person name="Khan Z."/>
            <person name="Redman R.S."/>
            <person name="Fleck N.D."/>
            <person name="Lindquist E."/>
            <person name="Grigoriev I.V."/>
            <person name="Doty S.L."/>
        </authorList>
    </citation>
    <scope>NUCLEOTIDE SEQUENCE [LARGE SCALE GENOMIC DNA]</scope>
    <source>
        <strain evidence="3 4">WP1</strain>
    </source>
</reference>
<proteinExistence type="predicted"/>
<dbReference type="Proteomes" id="UP000053890">
    <property type="component" value="Unassembled WGS sequence"/>
</dbReference>
<feature type="region of interest" description="Disordered" evidence="1">
    <location>
        <begin position="1"/>
        <end position="24"/>
    </location>
</feature>
<organism evidence="3 4">
    <name type="scientific">Rhodotorula graminis (strain WP1)</name>
    <dbReference type="NCBI Taxonomy" id="578459"/>
    <lineage>
        <taxon>Eukaryota</taxon>
        <taxon>Fungi</taxon>
        <taxon>Dikarya</taxon>
        <taxon>Basidiomycota</taxon>
        <taxon>Pucciniomycotina</taxon>
        <taxon>Microbotryomycetes</taxon>
        <taxon>Sporidiobolales</taxon>
        <taxon>Sporidiobolaceae</taxon>
        <taxon>Rhodotorula</taxon>
    </lineage>
</organism>
<dbReference type="OrthoDB" id="2519278at2759"/>
<dbReference type="PROSITE" id="PS50181">
    <property type="entry name" value="FBOX"/>
    <property type="match status" value="1"/>
</dbReference>